<evidence type="ECO:0000313" key="4">
    <source>
        <dbReference type="EMBL" id="SIR40361.1"/>
    </source>
</evidence>
<accession>A0A1N7AN03</accession>
<reference evidence="5" key="1">
    <citation type="submission" date="2017-01" db="EMBL/GenBank/DDBJ databases">
        <authorList>
            <person name="Varghese N."/>
            <person name="Submissions S."/>
        </authorList>
    </citation>
    <scope>NUCLEOTIDE SEQUENCE [LARGE SCALE GENOMIC DNA]</scope>
    <source>
        <strain evidence="5">DSM 15366</strain>
    </source>
</reference>
<dbReference type="OrthoDB" id="704021at2"/>
<dbReference type="InterPro" id="IPR012373">
    <property type="entry name" value="Ferrdict_sens_TM"/>
</dbReference>
<feature type="transmembrane region" description="Helical" evidence="1">
    <location>
        <begin position="83"/>
        <end position="103"/>
    </location>
</feature>
<dbReference type="PANTHER" id="PTHR30273:SF2">
    <property type="entry name" value="PROTEIN FECR"/>
    <property type="match status" value="1"/>
</dbReference>
<dbReference type="PANTHER" id="PTHR30273">
    <property type="entry name" value="PERIPLASMIC SIGNAL SENSOR AND SIGMA FACTOR ACTIVATOR FECR-RELATED"/>
    <property type="match status" value="1"/>
</dbReference>
<evidence type="ECO:0000259" key="2">
    <source>
        <dbReference type="Pfam" id="PF04773"/>
    </source>
</evidence>
<dbReference type="Pfam" id="PF04773">
    <property type="entry name" value="FecR"/>
    <property type="match status" value="1"/>
</dbReference>
<keyword evidence="1" id="KW-1133">Transmembrane helix</keyword>
<feature type="domain" description="FecR protein" evidence="2">
    <location>
        <begin position="182"/>
        <end position="278"/>
    </location>
</feature>
<dbReference type="RefSeq" id="WP_143744225.1">
    <property type="nucleotide sequence ID" value="NZ_FTMA01000013.1"/>
</dbReference>
<evidence type="ECO:0000256" key="1">
    <source>
        <dbReference type="SAM" id="Phobius"/>
    </source>
</evidence>
<sequence>MKKRITYLLITYFSKSASREEIVELTELLKDEDNSFIFKSLVRTNYVIDRHMLDFDTEAEKKKILEKIHFNEQSSKRVKRLNFFKYAAVVFILFGLGFFSYNYNTSFVETKQQKVNVVVDANKSHDVLPGSNKAVLTLENGDQLVLGKEKKVALKGVKQEGEKLVYDQLSSKSTIAYNYLTIPKGGQFFVQLSDGSKVWLNSDSKLKYPVKFTKDRPREVELIYGEGYFEVAENSEDFGAHFLVKTKTQTVDVLGTQFNIKAYKEDKNIVTTLVEGKIAIESGGVRKNLRPLDQSTVTADKSGSLTVEKLKYVFDEIAWKQGYFSFKQKSMEDIMVVLSRWYNVEFTFKDVTKRNKTFTGVLDRENTISQILINIKKTNEINFKINEKNVIIE</sequence>
<evidence type="ECO:0000313" key="5">
    <source>
        <dbReference type="Proteomes" id="UP000186953"/>
    </source>
</evidence>
<keyword evidence="1" id="KW-0812">Transmembrane</keyword>
<dbReference type="Proteomes" id="UP000186953">
    <property type="component" value="Unassembled WGS sequence"/>
</dbReference>
<dbReference type="AlphaFoldDB" id="A0A1N7AN03"/>
<dbReference type="STRING" id="228959.SAMN05421797_1136"/>
<dbReference type="GO" id="GO:0016989">
    <property type="term" value="F:sigma factor antagonist activity"/>
    <property type="evidence" value="ECO:0007669"/>
    <property type="project" value="TreeGrafter"/>
</dbReference>
<keyword evidence="5" id="KW-1185">Reference proteome</keyword>
<dbReference type="Gene3D" id="2.60.120.1440">
    <property type="match status" value="1"/>
</dbReference>
<keyword evidence="1" id="KW-0472">Membrane</keyword>
<gene>
    <name evidence="4" type="ORF">SAMN05421797_1136</name>
</gene>
<dbReference type="Gene3D" id="3.55.50.30">
    <property type="match status" value="1"/>
</dbReference>
<organism evidence="4 5">
    <name type="scientific">Maribacter ulvicola</name>
    <dbReference type="NCBI Taxonomy" id="228959"/>
    <lineage>
        <taxon>Bacteria</taxon>
        <taxon>Pseudomonadati</taxon>
        <taxon>Bacteroidota</taxon>
        <taxon>Flavobacteriia</taxon>
        <taxon>Flavobacteriales</taxon>
        <taxon>Flavobacteriaceae</taxon>
        <taxon>Maribacter</taxon>
    </lineage>
</organism>
<evidence type="ECO:0000259" key="3">
    <source>
        <dbReference type="Pfam" id="PF16344"/>
    </source>
</evidence>
<dbReference type="Pfam" id="PF16344">
    <property type="entry name" value="FecR_C"/>
    <property type="match status" value="1"/>
</dbReference>
<feature type="domain" description="Protein FecR C-terminal" evidence="3">
    <location>
        <begin position="323"/>
        <end position="392"/>
    </location>
</feature>
<dbReference type="InterPro" id="IPR032508">
    <property type="entry name" value="FecR_C"/>
</dbReference>
<name>A0A1N7AN03_9FLAO</name>
<dbReference type="EMBL" id="FTMA01000013">
    <property type="protein sequence ID" value="SIR40361.1"/>
    <property type="molecule type" value="Genomic_DNA"/>
</dbReference>
<protein>
    <submittedName>
        <fullName evidence="4">FecR family protein</fullName>
    </submittedName>
</protein>
<dbReference type="InterPro" id="IPR006860">
    <property type="entry name" value="FecR"/>
</dbReference>
<proteinExistence type="predicted"/>